<dbReference type="GO" id="GO:0005886">
    <property type="term" value="C:plasma membrane"/>
    <property type="evidence" value="ECO:0007669"/>
    <property type="project" value="TreeGrafter"/>
</dbReference>
<dbReference type="InterPro" id="IPR017452">
    <property type="entry name" value="GPCR_Rhodpsn_7TM"/>
</dbReference>
<reference evidence="8 9" key="1">
    <citation type="submission" date="2021-06" db="EMBL/GenBank/DDBJ databases">
        <title>Caerostris darwini draft genome.</title>
        <authorList>
            <person name="Kono N."/>
            <person name="Arakawa K."/>
        </authorList>
    </citation>
    <scope>NUCLEOTIDE SEQUENCE [LARGE SCALE GENOMIC DNA]</scope>
</reference>
<evidence type="ECO:0000256" key="6">
    <source>
        <dbReference type="SAM" id="Phobius"/>
    </source>
</evidence>
<keyword evidence="5 6" id="KW-0472">Membrane</keyword>
<feature type="domain" description="G-protein coupled receptors family 1 profile" evidence="7">
    <location>
        <begin position="1"/>
        <end position="96"/>
    </location>
</feature>
<dbReference type="AlphaFoldDB" id="A0AAV4SCC5"/>
<dbReference type="InterPro" id="IPR000276">
    <property type="entry name" value="GPCR_Rhodpsn"/>
</dbReference>
<name>A0AAV4SCC5_9ARAC</name>
<dbReference type="Proteomes" id="UP001054837">
    <property type="component" value="Unassembled WGS sequence"/>
</dbReference>
<protein>
    <submittedName>
        <fullName evidence="8">Cardioacceleratory peptide receptor</fullName>
    </submittedName>
</protein>
<evidence type="ECO:0000313" key="8">
    <source>
        <dbReference type="EMBL" id="GIY31315.1"/>
    </source>
</evidence>
<dbReference type="GO" id="GO:0008188">
    <property type="term" value="F:neuropeptide receptor activity"/>
    <property type="evidence" value="ECO:0007669"/>
    <property type="project" value="TreeGrafter"/>
</dbReference>
<dbReference type="EMBL" id="BPLQ01007633">
    <property type="protein sequence ID" value="GIY31315.1"/>
    <property type="molecule type" value="Genomic_DNA"/>
</dbReference>
<keyword evidence="3 6" id="KW-0812">Transmembrane</keyword>
<gene>
    <name evidence="8" type="primary">CCAP-R</name>
    <name evidence="8" type="ORF">CDAR_179973</name>
</gene>
<keyword evidence="4 6" id="KW-1133">Transmembrane helix</keyword>
<feature type="transmembrane region" description="Helical" evidence="6">
    <location>
        <begin position="66"/>
        <end position="97"/>
    </location>
</feature>
<evidence type="ECO:0000256" key="2">
    <source>
        <dbReference type="ARBA" id="ARBA00010663"/>
    </source>
</evidence>
<comment type="similarity">
    <text evidence="2">Belongs to the G-protein coupled receptor 1 family.</text>
</comment>
<feature type="transmembrane region" description="Helical" evidence="6">
    <location>
        <begin position="26"/>
        <end position="46"/>
    </location>
</feature>
<comment type="subcellular location">
    <subcellularLocation>
        <location evidence="1">Membrane</location>
    </subcellularLocation>
</comment>
<evidence type="ECO:0000256" key="3">
    <source>
        <dbReference type="ARBA" id="ARBA00022692"/>
    </source>
</evidence>
<comment type="caution">
    <text evidence="8">The sequence shown here is derived from an EMBL/GenBank/DDBJ whole genome shotgun (WGS) entry which is preliminary data.</text>
</comment>
<dbReference type="Gene3D" id="1.20.1070.10">
    <property type="entry name" value="Rhodopsin 7-helix transmembrane proteins"/>
    <property type="match status" value="1"/>
</dbReference>
<sequence>MALSVDRYDAIAHPMNFSTSWRKARWLVASAWGVSALFSIPSAFLSSKKDVEGMSQCWIELESWQWQIYITLVAVSLFFLPALIIAACYTVIVYTIWTKSRLMSYPKLSKSSIADSKKNGRSGRSMWNIHFDYSLSASLTLNYTIINHALDVFISRLQW</sequence>
<proteinExistence type="inferred from homology"/>
<organism evidence="8 9">
    <name type="scientific">Caerostris darwini</name>
    <dbReference type="NCBI Taxonomy" id="1538125"/>
    <lineage>
        <taxon>Eukaryota</taxon>
        <taxon>Metazoa</taxon>
        <taxon>Ecdysozoa</taxon>
        <taxon>Arthropoda</taxon>
        <taxon>Chelicerata</taxon>
        <taxon>Arachnida</taxon>
        <taxon>Araneae</taxon>
        <taxon>Araneomorphae</taxon>
        <taxon>Entelegynae</taxon>
        <taxon>Araneoidea</taxon>
        <taxon>Araneidae</taxon>
        <taxon>Caerostris</taxon>
    </lineage>
</organism>
<evidence type="ECO:0000256" key="5">
    <source>
        <dbReference type="ARBA" id="ARBA00023136"/>
    </source>
</evidence>
<evidence type="ECO:0000256" key="4">
    <source>
        <dbReference type="ARBA" id="ARBA00022989"/>
    </source>
</evidence>
<dbReference type="PANTHER" id="PTHR24224:SF6">
    <property type="entry name" value="CARDIOACCELERATORY PEPTIDE RECEPTOR-RELATED"/>
    <property type="match status" value="1"/>
</dbReference>
<dbReference type="InterPro" id="IPR052665">
    <property type="entry name" value="Neuropeptide-GPCR"/>
</dbReference>
<evidence type="ECO:0000259" key="7">
    <source>
        <dbReference type="PROSITE" id="PS50262"/>
    </source>
</evidence>
<accession>A0AAV4SCC5</accession>
<dbReference type="SUPFAM" id="SSF81321">
    <property type="entry name" value="Family A G protein-coupled receptor-like"/>
    <property type="match status" value="1"/>
</dbReference>
<evidence type="ECO:0000256" key="1">
    <source>
        <dbReference type="ARBA" id="ARBA00004370"/>
    </source>
</evidence>
<keyword evidence="8" id="KW-0675">Receptor</keyword>
<dbReference type="PROSITE" id="PS50262">
    <property type="entry name" value="G_PROTEIN_RECEP_F1_2"/>
    <property type="match status" value="1"/>
</dbReference>
<evidence type="ECO:0000313" key="9">
    <source>
        <dbReference type="Proteomes" id="UP001054837"/>
    </source>
</evidence>
<keyword evidence="9" id="KW-1185">Reference proteome</keyword>
<dbReference type="Pfam" id="PF00001">
    <property type="entry name" value="7tm_1"/>
    <property type="match status" value="1"/>
</dbReference>
<dbReference type="PANTHER" id="PTHR24224">
    <property type="entry name" value="CARDIOACCELERATORY PEPTIDE RECEPTOR-RELATED"/>
    <property type="match status" value="1"/>
</dbReference>